<name>A0A644USG3_9ZZZZ</name>
<gene>
    <name evidence="1" type="ORF">SDC9_27731</name>
</gene>
<organism evidence="1">
    <name type="scientific">bioreactor metagenome</name>
    <dbReference type="NCBI Taxonomy" id="1076179"/>
    <lineage>
        <taxon>unclassified sequences</taxon>
        <taxon>metagenomes</taxon>
        <taxon>ecological metagenomes</taxon>
    </lineage>
</organism>
<evidence type="ECO:0008006" key="2">
    <source>
        <dbReference type="Google" id="ProtNLM"/>
    </source>
</evidence>
<comment type="caution">
    <text evidence="1">The sequence shown here is derived from an EMBL/GenBank/DDBJ whole genome shotgun (WGS) entry which is preliminary data.</text>
</comment>
<proteinExistence type="predicted"/>
<accession>A0A644USG3</accession>
<evidence type="ECO:0000313" key="1">
    <source>
        <dbReference type="EMBL" id="MPL81801.1"/>
    </source>
</evidence>
<dbReference type="AlphaFoldDB" id="A0A644USG3"/>
<reference evidence="1" key="1">
    <citation type="submission" date="2019-08" db="EMBL/GenBank/DDBJ databases">
        <authorList>
            <person name="Kucharzyk K."/>
            <person name="Murdoch R.W."/>
            <person name="Higgins S."/>
            <person name="Loffler F."/>
        </authorList>
    </citation>
    <scope>NUCLEOTIDE SEQUENCE</scope>
</reference>
<protein>
    <recommendedName>
        <fullName evidence="2">Outer membrane protein assembly factor BamB</fullName>
    </recommendedName>
</protein>
<dbReference type="EMBL" id="VSSQ01000155">
    <property type="protein sequence ID" value="MPL81801.1"/>
    <property type="molecule type" value="Genomic_DNA"/>
</dbReference>
<sequence length="209" mass="23845">MITYINMKKIIFYFTTIIVAITFAACCYCEDTYSNPEAALWKNGERQDLRYGKRSKNLFANSIFVYGNDLYVAGRKTTEVGYTALLWKNGKAQSLQGGNFAKSVFVVEEDIYVVGLSVGLGYFNPVYWKNGVVHRLTDKDENLYYKPSIFVSNNDVYIVWKDKVWKNDEVIQTVEGQVTSVFVYKGDVYVAGAENNKATVWKCCINLII</sequence>